<evidence type="ECO:0000256" key="1">
    <source>
        <dbReference type="SAM" id="Phobius"/>
    </source>
</evidence>
<dbReference type="Pfam" id="PF01757">
    <property type="entry name" value="Acyl_transf_3"/>
    <property type="match status" value="1"/>
</dbReference>
<keyword evidence="3" id="KW-0808">Transferase</keyword>
<dbReference type="InterPro" id="IPR002656">
    <property type="entry name" value="Acyl_transf_3_dom"/>
</dbReference>
<name>A0ABS0BFQ0_9PSED</name>
<keyword evidence="3" id="KW-0012">Acyltransferase</keyword>
<sequence>MNRIKSLDGARGIAALLVVLDHYVTALIEAPMDSVAYYIASFIGSYAVGLFFITSGFVVAASATVSSGSDFFVKRIFRLYPIAIAAVALRILSEYIIDSPRNLDFENFLLSVSLFGSDVLPNEFLVEPIFWTLAIEVKFYLLIGFAYFFARAFKADLYSIALITLIFLAVGRFHIIPHHPMHQWATNFGVLASTLPMLILGWIFWLFHSNQISLQKLIAGLVGILLVFSIAPFPIYVSLDKGAPSWLLAFATFCYLIYFQNHCAFLYNKIFQLLGKLSYSLYACHMAAAVLIKHFSPENNLITFIVFISVSLIVSYGVHVLIETPMVRFSKNLMKPKKIKLTSTEENQKLQ</sequence>
<keyword evidence="4" id="KW-1185">Reference proteome</keyword>
<dbReference type="GO" id="GO:0016746">
    <property type="term" value="F:acyltransferase activity"/>
    <property type="evidence" value="ECO:0007669"/>
    <property type="project" value="UniProtKB-KW"/>
</dbReference>
<dbReference type="EMBL" id="JACOPX010000005">
    <property type="protein sequence ID" value="MBF6033289.1"/>
    <property type="molecule type" value="Genomic_DNA"/>
</dbReference>
<feature type="transmembrane region" description="Helical" evidence="1">
    <location>
        <begin position="77"/>
        <end position="97"/>
    </location>
</feature>
<comment type="caution">
    <text evidence="3">The sequence shown here is derived from an EMBL/GenBank/DDBJ whole genome shotgun (WGS) entry which is preliminary data.</text>
</comment>
<evidence type="ECO:0000313" key="3">
    <source>
        <dbReference type="EMBL" id="MBF6033289.1"/>
    </source>
</evidence>
<feature type="transmembrane region" description="Helical" evidence="1">
    <location>
        <begin position="245"/>
        <end position="267"/>
    </location>
</feature>
<dbReference type="PANTHER" id="PTHR23028">
    <property type="entry name" value="ACETYLTRANSFERASE"/>
    <property type="match status" value="1"/>
</dbReference>
<keyword evidence="1" id="KW-0812">Transmembrane</keyword>
<keyword evidence="1" id="KW-1133">Transmembrane helix</keyword>
<feature type="transmembrane region" description="Helical" evidence="1">
    <location>
        <begin position="301"/>
        <end position="322"/>
    </location>
</feature>
<evidence type="ECO:0000259" key="2">
    <source>
        <dbReference type="Pfam" id="PF01757"/>
    </source>
</evidence>
<reference evidence="3 4" key="1">
    <citation type="submission" date="2020-08" db="EMBL/GenBank/DDBJ databases">
        <title>Description of novel Pseudomonas species.</title>
        <authorList>
            <person name="Duman M."/>
            <person name="Mulet M."/>
            <person name="Altun S."/>
            <person name="Saticioglu I.B."/>
            <person name="Lalucat J."/>
            <person name="Garcia-Valdes E."/>
        </authorList>
    </citation>
    <scope>NUCLEOTIDE SEQUENCE [LARGE SCALE GENOMIC DNA]</scope>
    <source>
        <strain evidence="3 4">P155</strain>
    </source>
</reference>
<dbReference type="InterPro" id="IPR050879">
    <property type="entry name" value="Acyltransferase_3"/>
</dbReference>
<feature type="domain" description="Acyltransferase 3" evidence="2">
    <location>
        <begin position="5"/>
        <end position="318"/>
    </location>
</feature>
<proteinExistence type="predicted"/>
<accession>A0ABS0BFQ0</accession>
<gene>
    <name evidence="3" type="ORF">H8F23_08510</name>
</gene>
<feature type="transmembrane region" description="Helical" evidence="1">
    <location>
        <begin position="279"/>
        <end position="295"/>
    </location>
</feature>
<organism evidence="3 4">
    <name type="scientific">Pseudomonas neuropathica</name>
    <dbReference type="NCBI Taxonomy" id="2730425"/>
    <lineage>
        <taxon>Bacteria</taxon>
        <taxon>Pseudomonadati</taxon>
        <taxon>Pseudomonadota</taxon>
        <taxon>Gammaproteobacteria</taxon>
        <taxon>Pseudomonadales</taxon>
        <taxon>Pseudomonadaceae</taxon>
        <taxon>Pseudomonas</taxon>
    </lineage>
</organism>
<keyword evidence="1" id="KW-0472">Membrane</keyword>
<protein>
    <submittedName>
        <fullName evidence="3">Acyltransferase</fullName>
    </submittedName>
</protein>
<feature type="transmembrane region" description="Helical" evidence="1">
    <location>
        <begin position="129"/>
        <end position="150"/>
    </location>
</feature>
<feature type="transmembrane region" description="Helical" evidence="1">
    <location>
        <begin position="219"/>
        <end position="239"/>
    </location>
</feature>
<dbReference type="Proteomes" id="UP000722111">
    <property type="component" value="Unassembled WGS sequence"/>
</dbReference>
<dbReference type="RefSeq" id="WP_194934031.1">
    <property type="nucleotide sequence ID" value="NZ_JACOPX010000005.1"/>
</dbReference>
<feature type="transmembrane region" description="Helical" evidence="1">
    <location>
        <begin position="36"/>
        <end position="65"/>
    </location>
</feature>
<feature type="transmembrane region" description="Helical" evidence="1">
    <location>
        <begin position="157"/>
        <end position="176"/>
    </location>
</feature>
<feature type="transmembrane region" description="Helical" evidence="1">
    <location>
        <begin position="188"/>
        <end position="207"/>
    </location>
</feature>
<evidence type="ECO:0000313" key="4">
    <source>
        <dbReference type="Proteomes" id="UP000722111"/>
    </source>
</evidence>